<feature type="chain" id="PRO_5043326977" evidence="1">
    <location>
        <begin position="23"/>
        <end position="393"/>
    </location>
</feature>
<evidence type="ECO:0000313" key="2">
    <source>
        <dbReference type="EMBL" id="GFO17533.1"/>
    </source>
</evidence>
<dbReference type="SUPFAM" id="SSF49785">
    <property type="entry name" value="Galactose-binding domain-like"/>
    <property type="match status" value="1"/>
</dbReference>
<organism evidence="2 3">
    <name type="scientific">Plakobranchus ocellatus</name>
    <dbReference type="NCBI Taxonomy" id="259542"/>
    <lineage>
        <taxon>Eukaryota</taxon>
        <taxon>Metazoa</taxon>
        <taxon>Spiralia</taxon>
        <taxon>Lophotrochozoa</taxon>
        <taxon>Mollusca</taxon>
        <taxon>Gastropoda</taxon>
        <taxon>Heterobranchia</taxon>
        <taxon>Euthyneura</taxon>
        <taxon>Panpulmonata</taxon>
        <taxon>Sacoglossa</taxon>
        <taxon>Placobranchoidea</taxon>
        <taxon>Plakobranchidae</taxon>
        <taxon>Plakobranchus</taxon>
    </lineage>
</organism>
<dbReference type="AlphaFoldDB" id="A0AAV4BFB2"/>
<keyword evidence="1" id="KW-0732">Signal</keyword>
<comment type="caution">
    <text evidence="2">The sequence shown here is derived from an EMBL/GenBank/DDBJ whole genome shotgun (WGS) entry which is preliminary data.</text>
</comment>
<keyword evidence="3" id="KW-1185">Reference proteome</keyword>
<feature type="signal peptide" evidence="1">
    <location>
        <begin position="1"/>
        <end position="22"/>
    </location>
</feature>
<dbReference type="EMBL" id="BLXT01004831">
    <property type="protein sequence ID" value="GFO17533.1"/>
    <property type="molecule type" value="Genomic_DNA"/>
</dbReference>
<gene>
    <name evidence="2" type="ORF">PoB_004403800</name>
</gene>
<dbReference type="InterPro" id="IPR008979">
    <property type="entry name" value="Galactose-bd-like_sf"/>
</dbReference>
<reference evidence="2 3" key="1">
    <citation type="journal article" date="2021" name="Elife">
        <title>Chloroplast acquisition without the gene transfer in kleptoplastic sea slugs, Plakobranchus ocellatus.</title>
        <authorList>
            <person name="Maeda T."/>
            <person name="Takahashi S."/>
            <person name="Yoshida T."/>
            <person name="Shimamura S."/>
            <person name="Takaki Y."/>
            <person name="Nagai Y."/>
            <person name="Toyoda A."/>
            <person name="Suzuki Y."/>
            <person name="Arimoto A."/>
            <person name="Ishii H."/>
            <person name="Satoh N."/>
            <person name="Nishiyama T."/>
            <person name="Hasebe M."/>
            <person name="Maruyama T."/>
            <person name="Minagawa J."/>
            <person name="Obokata J."/>
            <person name="Shigenobu S."/>
        </authorList>
    </citation>
    <scope>NUCLEOTIDE SEQUENCE [LARGE SCALE GENOMIC DNA]</scope>
</reference>
<dbReference type="Gene3D" id="2.60.120.260">
    <property type="entry name" value="Galactose-binding domain-like"/>
    <property type="match status" value="2"/>
</dbReference>
<name>A0AAV4BFB2_9GAST</name>
<dbReference type="Gene3D" id="2.170.300.10">
    <property type="entry name" value="Tie2 ligand-binding domain superfamily"/>
    <property type="match status" value="1"/>
</dbReference>
<proteinExistence type="predicted"/>
<evidence type="ECO:0000313" key="3">
    <source>
        <dbReference type="Proteomes" id="UP000735302"/>
    </source>
</evidence>
<dbReference type="PANTHER" id="PTHR45713">
    <property type="entry name" value="FTP DOMAIN-CONTAINING PROTEIN"/>
    <property type="match status" value="1"/>
</dbReference>
<sequence>MDSNKHGIFGVIFLLIASFCSSYSQTACEKGWFGESCQFLCHCADHGDCNKTDGTCSKGCDQQWFGPGCQYVKSEFSIPGGSGSDLSWLTDNNDNTCNEGNVDAITLSLETPQPLSWIRVVSKAGTDHRKLVDLSYQISTPCKSTHIRKIDDTIFDIFCTSKYDASHVTLTGRAVKGLCSLNIDGDQNTNAWTINNESGSDLSWLTDNDDKTCNNGNIQSITVTLQKPCSVSLVRFTVRSAEYTGQFQLSYTASSQRFRACDNPRSAKVDDKTVDISCSTSDVVSYVRLSGNIVKGLCSLFISGGRNVALKQSSLQSSTYNKGGITWSASNAVDGYPGIPDDITSLISTCSHTIPDNNPVWWNLTFSDPVKIAKISIYNRREPTKGNSFKGLY</sequence>
<protein>
    <submittedName>
        <fullName evidence="2">Multiple epidermal growth factor-like domains protein 6</fullName>
    </submittedName>
</protein>
<evidence type="ECO:0000256" key="1">
    <source>
        <dbReference type="SAM" id="SignalP"/>
    </source>
</evidence>
<dbReference type="Proteomes" id="UP000735302">
    <property type="component" value="Unassembled WGS sequence"/>
</dbReference>
<accession>A0AAV4BFB2</accession>
<dbReference type="InterPro" id="IPR051941">
    <property type="entry name" value="BG_Antigen-Binding_Lectin"/>
</dbReference>
<dbReference type="PANTHER" id="PTHR45713:SF6">
    <property type="entry name" value="F5_8 TYPE C DOMAIN-CONTAINING PROTEIN"/>
    <property type="match status" value="1"/>
</dbReference>